<dbReference type="InterPro" id="IPR013761">
    <property type="entry name" value="SAM/pointed_sf"/>
</dbReference>
<feature type="compositionally biased region" description="Basic residues" evidence="8">
    <location>
        <begin position="238"/>
        <end position="251"/>
    </location>
</feature>
<dbReference type="Pfam" id="PF25416">
    <property type="entry name" value="GRHL1_C"/>
    <property type="match status" value="1"/>
</dbReference>
<dbReference type="SUPFAM" id="SSF47769">
    <property type="entry name" value="SAM/Pointed domain"/>
    <property type="match status" value="1"/>
</dbReference>
<dbReference type="PANTHER" id="PTHR11037:SF21">
    <property type="entry name" value="GEMINI, ISOFORM C"/>
    <property type="match status" value="1"/>
</dbReference>
<sequence>MLRLFPLRRSFSLDLSPDDSNSNFFLNVNDDSQDNNNHNHNNNNNSHHYHHHYRPPTPIFPVALSPSSSSSSSQTNHLSNNIHHHHHHQLHSAFIKLQQQQQQQQQATPTTSTTTTTTITTSSTISNVTSTTAITSRYSSLSIINDNNNKSDSNNSTITTVSSISPSSSLSSLSPQSIRPIISSLRTANNNGNSSGIGGVGGGGGDVIVIVDDEEEDEDVIDNANNDNGEEEVDNQHHYHHHSQQHHHHNHTTSNMSTAIGQWNVEIDDALAADFDGSLSGLGIELGTASFNMSSSNNNNSSSSNSGVVVGTTQPQSSSSSSSHNNFILTSSLAASLRLQQQQQQQQNHHHHQQHQHQQQQQQHQHHQQQQQQHHHNHNNNHQHGLHHHSNHGDHNHLATSLLDHRSNNNGNNNPNNDNQQQHGQQHITNGNNHSNTNNNNNSNNGNNQEEKPVAVVHGKKNRLAAYGHDADDVVQSTTIKRFCLNSDRNNSEPNNGNIHLLISNNLINNDNQDHHSHNHGHHHHHHHNHHHQDGLQPPSDGELSTSVRHGSSASDLRSNNLSIVNSGNGGDVSAAGGGNESYSPTLQIASQSTASSPSSSTSISTPSTTFFSHIISASQCLSNSNNNGGQDNNVSSGTGSSSSSLAHIDHRSTNVSTTNASTSAVSSKSNEPSKFQYVLGASTSMAIKMNEETMTYLNQGQSYEIKLKKVGDLSEMKGKMLKTIIRVCFHDRRLQYIEKELIEQWKEQRPSERVIEIDVPLSYGIQDVRNDLKYINRSEFFWDPTKETGVFIRINCISTEFTPKKHGGEKGVPFRILIETYSKDDPTHCLHAASCQVKVFKPKGADRKHKTDREKMNRKPVTEQEKFQPSYDCTVFTDCSLDAFALYNLSSNSNMMIGSDILHNLSKSIDSDEYLNLMETIHKSKILSPMPKPVGPASPNISNIVVDKTPSSANNSICHLLSDISDNSYEFSFSAFPTTSSTTLPSPLSSPKQMLTSTATWDETQKWLKDNRFDAYLSMFENFSGFDFLMLSKEDLIQICGLTDGIRLYNALHWKSIKSKLSIYVCSHNDELFRAIYLDTLTVNELQSKLIATMLSSNSTNPKCTYLKRFCMMGPSAVKILITDDVVRNLQDESLYLIEFTKDYKGEYHGLMKPYNNQMTTLINNNNGNIHC</sequence>
<comment type="similarity">
    <text evidence="2">Belongs to the grh/CP2 family. CP2 subfamily.</text>
</comment>
<feature type="compositionally biased region" description="Low complexity" evidence="8">
    <location>
        <begin position="356"/>
        <end position="372"/>
    </location>
</feature>
<accession>A0A922L714</accession>
<keyword evidence="4 7" id="KW-0238">DNA-binding</keyword>
<evidence type="ECO:0000256" key="5">
    <source>
        <dbReference type="ARBA" id="ARBA00023163"/>
    </source>
</evidence>
<proteinExistence type="inferred from homology"/>
<reference evidence="10" key="1">
    <citation type="submission" date="2013-05" db="EMBL/GenBank/DDBJ databases">
        <authorList>
            <person name="Yim A.K.Y."/>
            <person name="Chan T.F."/>
            <person name="Ji K.M."/>
            <person name="Liu X.Y."/>
            <person name="Zhou J.W."/>
            <person name="Li R.Q."/>
            <person name="Yang K.Y."/>
            <person name="Li J."/>
            <person name="Li M."/>
            <person name="Law P.T.W."/>
            <person name="Wu Y.L."/>
            <person name="Cai Z.L."/>
            <person name="Qin H."/>
            <person name="Bao Y."/>
            <person name="Leung R.K.K."/>
            <person name="Ng P.K.S."/>
            <person name="Zou J."/>
            <person name="Zhong X.J."/>
            <person name="Ran P.X."/>
            <person name="Zhong N.S."/>
            <person name="Liu Z.G."/>
            <person name="Tsui S.K.W."/>
        </authorList>
    </citation>
    <scope>NUCLEOTIDE SEQUENCE</scope>
    <source>
        <strain evidence="10">Derf</strain>
        <tissue evidence="10">Whole organism</tissue>
    </source>
</reference>
<feature type="domain" description="Grh/CP2 DB" evidence="9">
    <location>
        <begin position="672"/>
        <end position="903"/>
    </location>
</feature>
<reference evidence="10" key="2">
    <citation type="journal article" date="2022" name="Res Sq">
        <title>Comparative Genomics Reveals Insights into the Divergent Evolution of Astigmatic Mites and Household Pest Adaptations.</title>
        <authorList>
            <person name="Xiong Q."/>
            <person name="Wan A.T.-Y."/>
            <person name="Liu X.-Y."/>
            <person name="Fung C.S.-H."/>
            <person name="Xiao X."/>
            <person name="Malainual N."/>
            <person name="Hou J."/>
            <person name="Wang L."/>
            <person name="Wang M."/>
            <person name="Yang K."/>
            <person name="Cui Y."/>
            <person name="Leung E."/>
            <person name="Nong W."/>
            <person name="Shin S.-K."/>
            <person name="Au S."/>
            <person name="Jeong K.Y."/>
            <person name="Chew F.T."/>
            <person name="Hui J."/>
            <person name="Leung T.F."/>
            <person name="Tungtrongchitr A."/>
            <person name="Zhong N."/>
            <person name="Liu Z."/>
            <person name="Tsui S."/>
        </authorList>
    </citation>
    <scope>NUCLEOTIDE SEQUENCE</scope>
    <source>
        <strain evidence="10">Derf</strain>
        <tissue evidence="10">Whole organism</tissue>
    </source>
</reference>
<organism evidence="10 11">
    <name type="scientific">Dermatophagoides farinae</name>
    <name type="common">American house dust mite</name>
    <dbReference type="NCBI Taxonomy" id="6954"/>
    <lineage>
        <taxon>Eukaryota</taxon>
        <taxon>Metazoa</taxon>
        <taxon>Ecdysozoa</taxon>
        <taxon>Arthropoda</taxon>
        <taxon>Chelicerata</taxon>
        <taxon>Arachnida</taxon>
        <taxon>Acari</taxon>
        <taxon>Acariformes</taxon>
        <taxon>Sarcoptiformes</taxon>
        <taxon>Astigmata</taxon>
        <taxon>Psoroptidia</taxon>
        <taxon>Analgoidea</taxon>
        <taxon>Pyroglyphidae</taxon>
        <taxon>Dermatophagoidinae</taxon>
        <taxon>Dermatophagoides</taxon>
    </lineage>
</organism>
<feature type="compositionally biased region" description="Low complexity" evidence="8">
    <location>
        <begin position="588"/>
        <end position="606"/>
    </location>
</feature>
<dbReference type="Proteomes" id="UP000790347">
    <property type="component" value="Unassembled WGS sequence"/>
</dbReference>
<gene>
    <name evidence="10" type="ORF">DERF_008492</name>
</gene>
<feature type="region of interest" description="Disordered" evidence="8">
    <location>
        <begin position="845"/>
        <end position="864"/>
    </location>
</feature>
<dbReference type="AlphaFoldDB" id="A0A922L714"/>
<evidence type="ECO:0000256" key="1">
    <source>
        <dbReference type="ARBA" id="ARBA00004123"/>
    </source>
</evidence>
<protein>
    <recommendedName>
        <fullName evidence="9">Grh/CP2 DB domain-containing protein</fullName>
    </recommendedName>
</protein>
<dbReference type="InterPro" id="IPR007604">
    <property type="entry name" value="CP2"/>
</dbReference>
<feature type="compositionally biased region" description="Low complexity" evidence="8">
    <location>
        <begin position="623"/>
        <end position="645"/>
    </location>
</feature>
<feature type="compositionally biased region" description="Basic and acidic residues" evidence="8">
    <location>
        <begin position="391"/>
        <end position="407"/>
    </location>
</feature>
<keyword evidence="5" id="KW-0804">Transcription</keyword>
<feature type="region of interest" description="Disordered" evidence="8">
    <location>
        <begin position="26"/>
        <end position="119"/>
    </location>
</feature>
<dbReference type="PROSITE" id="PS51968">
    <property type="entry name" value="GRH_CP2_DB"/>
    <property type="match status" value="1"/>
</dbReference>
<dbReference type="InterPro" id="IPR041418">
    <property type="entry name" value="SAM_3"/>
</dbReference>
<dbReference type="InterPro" id="IPR057520">
    <property type="entry name" value="GRHL1/CP2_C"/>
</dbReference>
<dbReference type="PANTHER" id="PTHR11037">
    <property type="entry name" value="TRANSCRIPTION FACTOR CP2"/>
    <property type="match status" value="1"/>
</dbReference>
<evidence type="ECO:0000256" key="6">
    <source>
        <dbReference type="ARBA" id="ARBA00023242"/>
    </source>
</evidence>
<feature type="region of interest" description="Disordered" evidence="8">
    <location>
        <begin position="338"/>
        <end position="452"/>
    </location>
</feature>
<keyword evidence="3" id="KW-0805">Transcription regulation</keyword>
<evidence type="ECO:0000259" key="9">
    <source>
        <dbReference type="PROSITE" id="PS51968"/>
    </source>
</evidence>
<evidence type="ECO:0000256" key="2">
    <source>
        <dbReference type="ARBA" id="ARBA00010852"/>
    </source>
</evidence>
<feature type="compositionally biased region" description="Low complexity" evidence="8">
    <location>
        <begin position="65"/>
        <end position="81"/>
    </location>
</feature>
<name>A0A922L714_DERFA</name>
<evidence type="ECO:0000313" key="10">
    <source>
        <dbReference type="EMBL" id="KAH9517874.1"/>
    </source>
</evidence>
<feature type="region of interest" description="Disordered" evidence="8">
    <location>
        <begin position="295"/>
        <end position="325"/>
    </location>
</feature>
<feature type="compositionally biased region" description="Polar residues" evidence="8">
    <location>
        <begin position="543"/>
        <end position="565"/>
    </location>
</feature>
<feature type="compositionally biased region" description="Basic residues" evidence="8">
    <location>
        <begin position="517"/>
        <end position="531"/>
    </location>
</feature>
<dbReference type="EMBL" id="ASGP02000003">
    <property type="protein sequence ID" value="KAH9517874.1"/>
    <property type="molecule type" value="Genomic_DNA"/>
</dbReference>
<dbReference type="Pfam" id="PF04516">
    <property type="entry name" value="CP2"/>
    <property type="match status" value="1"/>
</dbReference>
<feature type="compositionally biased region" description="Basic residues" evidence="8">
    <location>
        <begin position="373"/>
        <end position="390"/>
    </location>
</feature>
<feature type="region of interest" description="Disordered" evidence="8">
    <location>
        <begin position="623"/>
        <end position="647"/>
    </location>
</feature>
<evidence type="ECO:0000256" key="4">
    <source>
        <dbReference type="ARBA" id="ARBA00023125"/>
    </source>
</evidence>
<feature type="compositionally biased region" description="Low complexity" evidence="8">
    <location>
        <begin position="35"/>
        <end position="46"/>
    </location>
</feature>
<comment type="subcellular location">
    <subcellularLocation>
        <location evidence="1 7">Nucleus</location>
    </subcellularLocation>
</comment>
<dbReference type="Pfam" id="PF18016">
    <property type="entry name" value="SAM_3"/>
    <property type="match status" value="1"/>
</dbReference>
<dbReference type="GO" id="GO:0000978">
    <property type="term" value="F:RNA polymerase II cis-regulatory region sequence-specific DNA binding"/>
    <property type="evidence" value="ECO:0007669"/>
    <property type="project" value="TreeGrafter"/>
</dbReference>
<feature type="compositionally biased region" description="Gly residues" evidence="8">
    <location>
        <begin position="568"/>
        <end position="580"/>
    </location>
</feature>
<dbReference type="InterPro" id="IPR040167">
    <property type="entry name" value="TF_CP2-like"/>
</dbReference>
<evidence type="ECO:0000256" key="3">
    <source>
        <dbReference type="ARBA" id="ARBA00023015"/>
    </source>
</evidence>
<dbReference type="GO" id="GO:0001228">
    <property type="term" value="F:DNA-binding transcription activator activity, RNA polymerase II-specific"/>
    <property type="evidence" value="ECO:0007669"/>
    <property type="project" value="TreeGrafter"/>
</dbReference>
<feature type="compositionally biased region" description="Low complexity" evidence="8">
    <location>
        <begin position="295"/>
        <end position="306"/>
    </location>
</feature>
<keyword evidence="6 7" id="KW-0539">Nucleus</keyword>
<evidence type="ECO:0000313" key="11">
    <source>
        <dbReference type="Proteomes" id="UP000790347"/>
    </source>
</evidence>
<evidence type="ECO:0000256" key="7">
    <source>
        <dbReference type="PROSITE-ProRule" id="PRU01313"/>
    </source>
</evidence>
<comment type="caution">
    <text evidence="10">The sequence shown here is derived from an EMBL/GenBank/DDBJ whole genome shotgun (WGS) entry which is preliminary data.</text>
</comment>
<feature type="region of interest" description="Disordered" evidence="8">
    <location>
        <begin position="220"/>
        <end position="254"/>
    </location>
</feature>
<evidence type="ECO:0000256" key="8">
    <source>
        <dbReference type="SAM" id="MobiDB-lite"/>
    </source>
</evidence>
<dbReference type="Gene3D" id="1.10.150.50">
    <property type="entry name" value="Transcription Factor, Ets-1"/>
    <property type="match status" value="1"/>
</dbReference>
<feature type="compositionally biased region" description="Low complexity" evidence="8">
    <location>
        <begin position="408"/>
        <end position="448"/>
    </location>
</feature>
<keyword evidence="11" id="KW-1185">Reference proteome</keyword>
<feature type="region of interest" description="Disordered" evidence="8">
    <location>
        <begin position="509"/>
        <end position="606"/>
    </location>
</feature>
<dbReference type="GO" id="GO:0005634">
    <property type="term" value="C:nucleus"/>
    <property type="evidence" value="ECO:0007669"/>
    <property type="project" value="UniProtKB-SubCell"/>
</dbReference>
<feature type="compositionally biased region" description="Low complexity" evidence="8">
    <location>
        <begin position="98"/>
        <end position="119"/>
    </location>
</feature>